<dbReference type="EMBL" id="CP017561">
    <property type="protein sequence ID" value="QXE07193.1"/>
    <property type="molecule type" value="Genomic_DNA"/>
</dbReference>
<dbReference type="Proteomes" id="UP000179860">
    <property type="component" value="Chromosome 1"/>
</dbReference>
<proteinExistence type="predicted"/>
<evidence type="ECO:0000256" key="1">
    <source>
        <dbReference type="SAM" id="MobiDB-lite"/>
    </source>
</evidence>
<name>A0A8F4KHJ7_9BURK</name>
<sequence length="73" mass="8302">MQPKSLNDSSERIRDVRRDGMDMVFTKVADNATERVNLSRRTCRHSLASALTRNNNRPATSTFERSNHLAAAR</sequence>
<organism evidence="2 3">
    <name type="scientific">Paraburkholderia sprentiae WSM5005</name>
    <dbReference type="NCBI Taxonomy" id="754502"/>
    <lineage>
        <taxon>Bacteria</taxon>
        <taxon>Pseudomonadati</taxon>
        <taxon>Pseudomonadota</taxon>
        <taxon>Betaproteobacteria</taxon>
        <taxon>Burkholderiales</taxon>
        <taxon>Burkholderiaceae</taxon>
        <taxon>Paraburkholderia</taxon>
    </lineage>
</organism>
<keyword evidence="3" id="KW-1185">Reference proteome</keyword>
<dbReference type="KEGG" id="pspw:BJG93_35205"/>
<reference evidence="2" key="1">
    <citation type="submission" date="2016-09" db="EMBL/GenBank/DDBJ databases">
        <title>The Complete Genome of Burkholderia sprentiae wsm5005.</title>
        <authorList>
            <person name="De Meyer S."/>
            <person name="Wang P."/>
            <person name="Terpolilli J."/>
        </authorList>
    </citation>
    <scope>NUCLEOTIDE SEQUENCE [LARGE SCALE GENOMIC DNA]</scope>
    <source>
        <strain evidence="2">WSM5005</strain>
    </source>
</reference>
<gene>
    <name evidence="2" type="ORF">BJG93_35205</name>
</gene>
<feature type="region of interest" description="Disordered" evidence="1">
    <location>
        <begin position="49"/>
        <end position="73"/>
    </location>
</feature>
<dbReference type="AlphaFoldDB" id="A0A8F4KHJ7"/>
<dbReference type="RefSeq" id="WP_154671826.1">
    <property type="nucleotide sequence ID" value="NZ_CP017561.2"/>
</dbReference>
<feature type="compositionally biased region" description="Polar residues" evidence="1">
    <location>
        <begin position="49"/>
        <end position="64"/>
    </location>
</feature>
<evidence type="ECO:0000313" key="3">
    <source>
        <dbReference type="Proteomes" id="UP000179860"/>
    </source>
</evidence>
<protein>
    <submittedName>
        <fullName evidence="2">Uncharacterized protein</fullName>
    </submittedName>
</protein>
<accession>A0A8F4KHJ7</accession>
<evidence type="ECO:0000313" key="2">
    <source>
        <dbReference type="EMBL" id="QXE07193.1"/>
    </source>
</evidence>